<dbReference type="EMBL" id="JAPQKS010000009">
    <property type="protein sequence ID" value="KAJ5214985.1"/>
    <property type="molecule type" value="Genomic_DNA"/>
</dbReference>
<protein>
    <submittedName>
        <fullName evidence="2">Uncharacterized protein</fullName>
    </submittedName>
</protein>
<organism evidence="2 3">
    <name type="scientific">Penicillium chermesinum</name>
    <dbReference type="NCBI Taxonomy" id="63820"/>
    <lineage>
        <taxon>Eukaryota</taxon>
        <taxon>Fungi</taxon>
        <taxon>Dikarya</taxon>
        <taxon>Ascomycota</taxon>
        <taxon>Pezizomycotina</taxon>
        <taxon>Eurotiomycetes</taxon>
        <taxon>Eurotiomycetidae</taxon>
        <taxon>Eurotiales</taxon>
        <taxon>Aspergillaceae</taxon>
        <taxon>Penicillium</taxon>
    </lineage>
</organism>
<gene>
    <name evidence="2" type="ORF">N7468_010664</name>
</gene>
<keyword evidence="3" id="KW-1185">Reference proteome</keyword>
<reference evidence="2" key="1">
    <citation type="submission" date="2022-11" db="EMBL/GenBank/DDBJ databases">
        <authorList>
            <person name="Petersen C."/>
        </authorList>
    </citation>
    <scope>NUCLEOTIDE SEQUENCE</scope>
    <source>
        <strain evidence="2">IBT 19713</strain>
    </source>
</reference>
<feature type="compositionally biased region" description="Polar residues" evidence="1">
    <location>
        <begin position="103"/>
        <end position="116"/>
    </location>
</feature>
<name>A0A9W9TAZ8_9EURO</name>
<feature type="region of interest" description="Disordered" evidence="1">
    <location>
        <begin position="95"/>
        <end position="116"/>
    </location>
</feature>
<dbReference type="RefSeq" id="XP_058325482.1">
    <property type="nucleotide sequence ID" value="XM_058479959.1"/>
</dbReference>
<evidence type="ECO:0000313" key="3">
    <source>
        <dbReference type="Proteomes" id="UP001150941"/>
    </source>
</evidence>
<accession>A0A9W9TAZ8</accession>
<feature type="compositionally biased region" description="Polar residues" evidence="1">
    <location>
        <begin position="12"/>
        <end position="22"/>
    </location>
</feature>
<evidence type="ECO:0000313" key="2">
    <source>
        <dbReference type="EMBL" id="KAJ5214985.1"/>
    </source>
</evidence>
<comment type="caution">
    <text evidence="2">The sequence shown here is derived from an EMBL/GenBank/DDBJ whole genome shotgun (WGS) entry which is preliminary data.</text>
</comment>
<sequence>MPPQTRRIESPEPQNSSAQSNNLIEFGSISDKDLKLIQSFTFTIRRPNLEAARIYEAMPSDARQSPRDITGGKARFACNTGTPLEKFLYPQVDPCSSYHDPNAANTKSPAPISPSS</sequence>
<evidence type="ECO:0000256" key="1">
    <source>
        <dbReference type="SAM" id="MobiDB-lite"/>
    </source>
</evidence>
<proteinExistence type="predicted"/>
<reference evidence="2" key="2">
    <citation type="journal article" date="2023" name="IMA Fungus">
        <title>Comparative genomic study of the Penicillium genus elucidates a diverse pangenome and 15 lateral gene transfer events.</title>
        <authorList>
            <person name="Petersen C."/>
            <person name="Sorensen T."/>
            <person name="Nielsen M.R."/>
            <person name="Sondergaard T.E."/>
            <person name="Sorensen J.L."/>
            <person name="Fitzpatrick D.A."/>
            <person name="Frisvad J.C."/>
            <person name="Nielsen K.L."/>
        </authorList>
    </citation>
    <scope>NUCLEOTIDE SEQUENCE</scope>
    <source>
        <strain evidence="2">IBT 19713</strain>
    </source>
</reference>
<dbReference type="Proteomes" id="UP001150941">
    <property type="component" value="Unassembled WGS sequence"/>
</dbReference>
<dbReference type="AlphaFoldDB" id="A0A9W9TAZ8"/>
<dbReference type="GeneID" id="83207263"/>
<feature type="region of interest" description="Disordered" evidence="1">
    <location>
        <begin position="1"/>
        <end position="22"/>
    </location>
</feature>
<feature type="compositionally biased region" description="Basic and acidic residues" evidence="1">
    <location>
        <begin position="1"/>
        <end position="10"/>
    </location>
</feature>